<dbReference type="EMBL" id="CAEZSR010000015">
    <property type="protein sequence ID" value="CAB4546094.1"/>
    <property type="molecule type" value="Genomic_DNA"/>
</dbReference>
<dbReference type="InterPro" id="IPR032696">
    <property type="entry name" value="SQ_cyclase_C"/>
</dbReference>
<accession>A0A6J6C4V8</accession>
<proteinExistence type="predicted"/>
<dbReference type="AlphaFoldDB" id="A0A6J6C4V8"/>
<dbReference type="InterPro" id="IPR008928">
    <property type="entry name" value="6-hairpin_glycosidase_sf"/>
</dbReference>
<gene>
    <name evidence="2" type="ORF">UFOPK1493_00689</name>
</gene>
<name>A0A6J6C4V8_9ZZZZ</name>
<evidence type="ECO:0000259" key="1">
    <source>
        <dbReference type="Pfam" id="PF13243"/>
    </source>
</evidence>
<dbReference type="SUPFAM" id="SSF48208">
    <property type="entry name" value="Six-hairpin glycosidases"/>
    <property type="match status" value="1"/>
</dbReference>
<dbReference type="GO" id="GO:0005975">
    <property type="term" value="P:carbohydrate metabolic process"/>
    <property type="evidence" value="ECO:0007669"/>
    <property type="project" value="InterPro"/>
</dbReference>
<protein>
    <submittedName>
        <fullName evidence="2">Unannotated protein</fullName>
    </submittedName>
</protein>
<sequence>MGSEILHFMRRAAHDARTTSTSTSPASLDAHLLAALEWIERAHDRTGRQGVSYGYSLRGGWKPPYRETSGYIVSTLFRAADALHQPRYHERAVEIARWLVSVQNTDGSISNPKYGERGIVFDTGQVLFGLVRAHQRTGDDVFLQAGVRAARWLVDVADEQGRWTRSEHLDTPHVYNARTAWALVLLDQIAPDPRNEEVARANLDWARDDQTPAGFFRHAAFVAGDVPYTHNLSYTTCGLQESGWLLGDDRYVEAGRRCAVAARNLLADDGFLPGQIDADGRSTVRYACLTGNAQFAVVWAKWFDLTGDPAWRDASERSLRYVMRHQDLDDREPGIRGAIAGSFPIWGRYAPMSFPNWATKFFIDAALLQRAWSRVDA</sequence>
<feature type="domain" description="Squalene cyclase C-terminal" evidence="1">
    <location>
        <begin position="82"/>
        <end position="236"/>
    </location>
</feature>
<organism evidence="2">
    <name type="scientific">freshwater metagenome</name>
    <dbReference type="NCBI Taxonomy" id="449393"/>
    <lineage>
        <taxon>unclassified sequences</taxon>
        <taxon>metagenomes</taxon>
        <taxon>ecological metagenomes</taxon>
    </lineage>
</organism>
<dbReference type="Pfam" id="PF13243">
    <property type="entry name" value="SQHop_cyclase_C"/>
    <property type="match status" value="1"/>
</dbReference>
<dbReference type="Gene3D" id="1.50.10.20">
    <property type="match status" value="1"/>
</dbReference>
<evidence type="ECO:0000313" key="2">
    <source>
        <dbReference type="EMBL" id="CAB4546094.1"/>
    </source>
</evidence>
<reference evidence="2" key="1">
    <citation type="submission" date="2020-05" db="EMBL/GenBank/DDBJ databases">
        <authorList>
            <person name="Chiriac C."/>
            <person name="Salcher M."/>
            <person name="Ghai R."/>
            <person name="Kavagutti S V."/>
        </authorList>
    </citation>
    <scope>NUCLEOTIDE SEQUENCE</scope>
</reference>